<evidence type="ECO:0000313" key="3">
    <source>
        <dbReference type="Proteomes" id="UP000298714"/>
    </source>
</evidence>
<protein>
    <submittedName>
        <fullName evidence="2">DUF2336 domain-containing protein</fullName>
    </submittedName>
</protein>
<dbReference type="Pfam" id="PF10098">
    <property type="entry name" value="DUF2336"/>
    <property type="match status" value="1"/>
</dbReference>
<dbReference type="AlphaFoldDB" id="A0A4D7CBR8"/>
<feature type="region of interest" description="Disordered" evidence="1">
    <location>
        <begin position="20"/>
        <end position="44"/>
    </location>
</feature>
<feature type="region of interest" description="Disordered" evidence="1">
    <location>
        <begin position="255"/>
        <end position="281"/>
    </location>
</feature>
<accession>A0A4D7CBR8</accession>
<feature type="compositionally biased region" description="Polar residues" evidence="1">
    <location>
        <begin position="271"/>
        <end position="281"/>
    </location>
</feature>
<evidence type="ECO:0000313" key="2">
    <source>
        <dbReference type="EMBL" id="QCI79032.1"/>
    </source>
</evidence>
<reference evidence="3" key="1">
    <citation type="submission" date="2019-04" db="EMBL/GenBank/DDBJ databases">
        <title>Complete genome sequence of Sphingomonas sp. W1-2-3.</title>
        <authorList>
            <person name="Im W.T."/>
        </authorList>
    </citation>
    <scope>NUCLEOTIDE SEQUENCE [LARGE SCALE GENOMIC DNA]</scope>
    <source>
        <strain evidence="3">W1-2-3</strain>
    </source>
</reference>
<dbReference type="Proteomes" id="UP000298714">
    <property type="component" value="Chromosome"/>
</dbReference>
<dbReference type="EMBL" id="CP039704">
    <property type="protein sequence ID" value="QCI79032.1"/>
    <property type="molecule type" value="Genomic_DNA"/>
</dbReference>
<feature type="compositionally biased region" description="Basic residues" evidence="1">
    <location>
        <begin position="25"/>
        <end position="44"/>
    </location>
</feature>
<keyword evidence="3" id="KW-1185">Reference proteome</keyword>
<sequence length="281" mass="31569">MRPARRFIIWRVTARPRCVPPLPRTTRRRRRRTASSRRMTRRKSVRNWRDASTACCRTSVRARRHNCANRRSPSCRRWLTIRPSAYGPCWPRPSKRPRIPRALALQLAHDPAFSVCGPILEYSPLLNDTDLTEIIAATRVSEALAAISRRSTVSEAVSDALVRTGDIAAVAALLGNPNAQMREDTLDLILDGAPSVESWHEPLVMRANISARAMKRIAGFVAANLVDRMIARHNVPENIARDLLLTVRQRIESEKVGAPRWKPASKRRVRSSPTAASVTNG</sequence>
<organism evidence="2 3">
    <name type="scientific">Hankyongella ginsenosidimutans</name>
    <dbReference type="NCBI Taxonomy" id="1763828"/>
    <lineage>
        <taxon>Bacteria</taxon>
        <taxon>Pseudomonadati</taxon>
        <taxon>Pseudomonadota</taxon>
        <taxon>Alphaproteobacteria</taxon>
        <taxon>Sphingomonadales</taxon>
        <taxon>Sphingomonadaceae</taxon>
        <taxon>Hankyongella</taxon>
    </lineage>
</organism>
<name>A0A4D7CBR8_9SPHN</name>
<gene>
    <name evidence="2" type="ORF">E6W36_03880</name>
</gene>
<dbReference type="InterPro" id="IPR019285">
    <property type="entry name" value="DUF2336"/>
</dbReference>
<evidence type="ECO:0000256" key="1">
    <source>
        <dbReference type="SAM" id="MobiDB-lite"/>
    </source>
</evidence>
<dbReference type="KEGG" id="hgn:E6W36_03880"/>
<proteinExistence type="predicted"/>